<protein>
    <recommendedName>
        <fullName evidence="2">O-acyltransferase WSD1 C-terminal domain-containing protein</fullName>
    </recommendedName>
</protein>
<dbReference type="InterPro" id="IPR023213">
    <property type="entry name" value="CAT-like_dom_sf"/>
</dbReference>
<keyword evidence="4" id="KW-1185">Reference proteome</keyword>
<feature type="transmembrane region" description="Helical" evidence="1">
    <location>
        <begin position="12"/>
        <end position="33"/>
    </location>
</feature>
<reference evidence="3 4" key="1">
    <citation type="submission" date="2014-06" db="EMBL/GenBank/DDBJ databases">
        <authorList>
            <person name="Swart Estienne"/>
        </authorList>
    </citation>
    <scope>NUCLEOTIDE SEQUENCE [LARGE SCALE GENOMIC DNA]</scope>
    <source>
        <strain evidence="3 4">130c</strain>
    </source>
</reference>
<keyword evidence="1" id="KW-0812">Transmembrane</keyword>
<dbReference type="OrthoDB" id="6260732at2759"/>
<feature type="domain" description="O-acyltransferase WSD1 C-terminal" evidence="2">
    <location>
        <begin position="349"/>
        <end position="469"/>
    </location>
</feature>
<evidence type="ECO:0000313" key="3">
    <source>
        <dbReference type="EMBL" id="CDW76402.1"/>
    </source>
</evidence>
<name>A0A078A3L2_STYLE</name>
<dbReference type="InParanoid" id="A0A078A3L2"/>
<dbReference type="EMBL" id="CCKQ01005239">
    <property type="protein sequence ID" value="CDW76402.1"/>
    <property type="molecule type" value="Genomic_DNA"/>
</dbReference>
<dbReference type="PANTHER" id="PTHR31650">
    <property type="entry name" value="O-ACYLTRANSFERASE (WSD1-LIKE) FAMILY PROTEIN"/>
    <property type="match status" value="1"/>
</dbReference>
<dbReference type="InterPro" id="IPR045034">
    <property type="entry name" value="O-acyltransferase_WSD1-like"/>
</dbReference>
<organism evidence="3 4">
    <name type="scientific">Stylonychia lemnae</name>
    <name type="common">Ciliate</name>
    <dbReference type="NCBI Taxonomy" id="5949"/>
    <lineage>
        <taxon>Eukaryota</taxon>
        <taxon>Sar</taxon>
        <taxon>Alveolata</taxon>
        <taxon>Ciliophora</taxon>
        <taxon>Intramacronucleata</taxon>
        <taxon>Spirotrichea</taxon>
        <taxon>Stichotrichia</taxon>
        <taxon>Sporadotrichida</taxon>
        <taxon>Oxytrichidae</taxon>
        <taxon>Stylonychinae</taxon>
        <taxon>Stylonychia</taxon>
    </lineage>
</organism>
<dbReference type="AlphaFoldDB" id="A0A078A3L2"/>
<dbReference type="Pfam" id="PF06974">
    <property type="entry name" value="WS_DGAT_C"/>
    <property type="match status" value="1"/>
</dbReference>
<dbReference type="GO" id="GO:0019432">
    <property type="term" value="P:triglyceride biosynthetic process"/>
    <property type="evidence" value="ECO:0007669"/>
    <property type="project" value="TreeGrafter"/>
</dbReference>
<sequence>MLLIQIITTLLKIYAFIYLAGLTSWIIAIPIYLMCDQAVQFILLHIFGLQKVNEGIDTLELTLGNLMVILNIETDGQVESLQSISEQFFRNSEGIPELRSRVVKFLNNIYLKEYKGDELQKYWAQAFVNVQDKIHTKDELLEFTNKISYKSIPNEKLQFTLYLIKDYQPNSSAIIMHINHGIADGIASFNLLNCLQDKFQVNNQPLQNIKTSSQKLQELISCLIFPYYTLMSKPSTTQDTEVFDERDNPPQFAICKDYDLQTIKNLSRMFQCTINDIICTVYLEAYAQYLKDNKLAIPQHYKCCIPINLREPIRSKKNLSLFNVQILPETFLIVPQYLEDLSNRDNEFEQTLRKNKQIFDGLKKINYAWSIVMGARFLGYLLPPYIQSLVGPQLMQFIRRNISNICGPSKPYIIGGVQTKRMHFRGGFHGLIAAINILSHNGIFRISANMDRVDIDAKQLIQKFEESLDFWIKKKL</sequence>
<keyword evidence="1" id="KW-0472">Membrane</keyword>
<evidence type="ECO:0000259" key="2">
    <source>
        <dbReference type="Pfam" id="PF06974"/>
    </source>
</evidence>
<dbReference type="Gene3D" id="3.30.559.10">
    <property type="entry name" value="Chloramphenicol acetyltransferase-like domain"/>
    <property type="match status" value="1"/>
</dbReference>
<evidence type="ECO:0000256" key="1">
    <source>
        <dbReference type="SAM" id="Phobius"/>
    </source>
</evidence>
<gene>
    <name evidence="3" type="primary">Contig13086.g13951</name>
    <name evidence="3" type="ORF">STYLEM_5402</name>
</gene>
<dbReference type="GO" id="GO:0005886">
    <property type="term" value="C:plasma membrane"/>
    <property type="evidence" value="ECO:0007669"/>
    <property type="project" value="TreeGrafter"/>
</dbReference>
<dbReference type="InterPro" id="IPR009721">
    <property type="entry name" value="O-acyltransferase_WSD1_C"/>
</dbReference>
<dbReference type="Proteomes" id="UP000039865">
    <property type="component" value="Unassembled WGS sequence"/>
</dbReference>
<keyword evidence="1" id="KW-1133">Transmembrane helix</keyword>
<dbReference type="PANTHER" id="PTHR31650:SF1">
    <property type="entry name" value="WAX ESTER SYNTHASE_DIACYLGLYCEROL ACYLTRANSFERASE 4-RELATED"/>
    <property type="match status" value="1"/>
</dbReference>
<dbReference type="GO" id="GO:0008374">
    <property type="term" value="F:O-acyltransferase activity"/>
    <property type="evidence" value="ECO:0007669"/>
    <property type="project" value="InterPro"/>
</dbReference>
<proteinExistence type="predicted"/>
<evidence type="ECO:0000313" key="4">
    <source>
        <dbReference type="Proteomes" id="UP000039865"/>
    </source>
</evidence>
<accession>A0A078A3L2</accession>